<reference evidence="7" key="1">
    <citation type="submission" date="2024-05" db="EMBL/GenBank/DDBJ databases">
        <title>Draft Genome Sequences of Flagellimonas sp. MMG031 and Marinobacter sp. MMG032 Isolated from the dinoflagellate Symbiodinium pilosum.</title>
        <authorList>
            <person name="Shikuma N.J."/>
            <person name="Farrell M.V."/>
        </authorList>
    </citation>
    <scope>NUCLEOTIDE SEQUENCE</scope>
    <source>
        <strain evidence="7">MMG032</strain>
    </source>
</reference>
<evidence type="ECO:0000256" key="2">
    <source>
        <dbReference type="ARBA" id="ARBA00022475"/>
    </source>
</evidence>
<evidence type="ECO:0000256" key="3">
    <source>
        <dbReference type="ARBA" id="ARBA00022692"/>
    </source>
</evidence>
<dbReference type="KEGG" id="mamm:ABNF92_17200"/>
<name>A0AAU7ML76_9GAMM</name>
<evidence type="ECO:0000256" key="6">
    <source>
        <dbReference type="SAM" id="Phobius"/>
    </source>
</evidence>
<dbReference type="AlphaFoldDB" id="A0AAU7ML76"/>
<accession>A0AAU7ML76</accession>
<keyword evidence="3 6" id="KW-0812">Transmembrane</keyword>
<dbReference type="InterPro" id="IPR050833">
    <property type="entry name" value="Poly_Biosynth_Transport"/>
</dbReference>
<evidence type="ECO:0000256" key="1">
    <source>
        <dbReference type="ARBA" id="ARBA00004651"/>
    </source>
</evidence>
<keyword evidence="5 6" id="KW-0472">Membrane</keyword>
<evidence type="ECO:0000256" key="4">
    <source>
        <dbReference type="ARBA" id="ARBA00022989"/>
    </source>
</evidence>
<feature type="transmembrane region" description="Helical" evidence="6">
    <location>
        <begin position="81"/>
        <end position="100"/>
    </location>
</feature>
<protein>
    <recommendedName>
        <fullName evidence="8">Polysaccharide biosynthesis protein</fullName>
    </recommendedName>
</protein>
<feature type="transmembrane region" description="Helical" evidence="6">
    <location>
        <begin position="107"/>
        <end position="130"/>
    </location>
</feature>
<feature type="transmembrane region" description="Helical" evidence="6">
    <location>
        <begin position="39"/>
        <end position="61"/>
    </location>
</feature>
<dbReference type="PANTHER" id="PTHR30250">
    <property type="entry name" value="PST FAMILY PREDICTED COLANIC ACID TRANSPORTER"/>
    <property type="match status" value="1"/>
</dbReference>
<keyword evidence="2" id="KW-1003">Cell membrane</keyword>
<keyword evidence="4 6" id="KW-1133">Transmembrane helix</keyword>
<organism evidence="7">
    <name type="scientific">Marinobacter sp. MMG032</name>
    <dbReference type="NCBI Taxonomy" id="3158548"/>
    <lineage>
        <taxon>Bacteria</taxon>
        <taxon>Pseudomonadati</taxon>
        <taxon>Pseudomonadota</taxon>
        <taxon>Gammaproteobacteria</taxon>
        <taxon>Pseudomonadales</taxon>
        <taxon>Marinobacteraceae</taxon>
        <taxon>Marinobacter</taxon>
    </lineage>
</organism>
<feature type="transmembrane region" description="Helical" evidence="6">
    <location>
        <begin position="262"/>
        <end position="288"/>
    </location>
</feature>
<comment type="subcellular location">
    <subcellularLocation>
        <location evidence="1">Cell membrane</location>
        <topology evidence="1">Multi-pass membrane protein</topology>
    </subcellularLocation>
</comment>
<sequence length="351" mass="39078">MALSAFLPGSLAQATQRYFSFSLGERNTGSLRKIFSVNLVLYISIALISFLILQTIGLWFVNAELSVPYSRFEAAQALFHYATLAFLTGVITSPFIAIILAHEDMKLYAYISILESFVKLGMVFLLEYISWDKLELYGILVLCTGVVNAVTYIVVCLYRYEECQFKKIYWDSMLLKEIIAFTGWTIFGQISTVARTHAITVLLNQSFSPGVVAARALSVQVANQVNIFSVNFNTSLYPPIIKSFAANQHQEMYGLITSGAKITFFLLWIFALPLMVEMETILGIWLTIVPPNAVLFSQLALLETLIMSVSLPLTAAARAPGKMKAYELSLGAIQIGIFNRLGRNHNRSASL</sequence>
<dbReference type="RefSeq" id="WP_349342826.1">
    <property type="nucleotide sequence ID" value="NZ_CP157802.1"/>
</dbReference>
<proteinExistence type="predicted"/>
<dbReference type="PANTHER" id="PTHR30250:SF26">
    <property type="entry name" value="PSMA PROTEIN"/>
    <property type="match status" value="1"/>
</dbReference>
<dbReference type="GO" id="GO:0005886">
    <property type="term" value="C:plasma membrane"/>
    <property type="evidence" value="ECO:0007669"/>
    <property type="project" value="UniProtKB-SubCell"/>
</dbReference>
<evidence type="ECO:0000313" key="7">
    <source>
        <dbReference type="EMBL" id="XBQ19164.1"/>
    </source>
</evidence>
<evidence type="ECO:0000256" key="5">
    <source>
        <dbReference type="ARBA" id="ARBA00023136"/>
    </source>
</evidence>
<evidence type="ECO:0008006" key="8">
    <source>
        <dbReference type="Google" id="ProtNLM"/>
    </source>
</evidence>
<gene>
    <name evidence="7" type="ORF">ABNF92_17200</name>
</gene>
<dbReference type="EMBL" id="CP157802">
    <property type="protein sequence ID" value="XBQ19164.1"/>
    <property type="molecule type" value="Genomic_DNA"/>
</dbReference>
<feature type="transmembrane region" description="Helical" evidence="6">
    <location>
        <begin position="136"/>
        <end position="158"/>
    </location>
</feature>
<feature type="transmembrane region" description="Helical" evidence="6">
    <location>
        <begin position="294"/>
        <end position="316"/>
    </location>
</feature>